<organism evidence="5 6">
    <name type="scientific">Apibacter mensalis</name>
    <dbReference type="NCBI Taxonomy" id="1586267"/>
    <lineage>
        <taxon>Bacteria</taxon>
        <taxon>Pseudomonadati</taxon>
        <taxon>Bacteroidota</taxon>
        <taxon>Flavobacteriia</taxon>
        <taxon>Flavobacteriales</taxon>
        <taxon>Weeksellaceae</taxon>
        <taxon>Apibacter</taxon>
    </lineage>
</organism>
<dbReference type="Gene3D" id="2.170.130.10">
    <property type="entry name" value="TonB-dependent receptor, plug domain"/>
    <property type="match status" value="1"/>
</dbReference>
<dbReference type="Gene3D" id="2.40.170.20">
    <property type="entry name" value="TonB-dependent receptor, beta-barrel domain"/>
    <property type="match status" value="1"/>
</dbReference>
<keyword evidence="5" id="KW-0675">Receptor</keyword>
<sequence length="755" mass="86233">MKKYISMFLLFYGLFSIAQHKTLKGRILTTLENGKNIPIRGANVNWKEHPIMKTVTDSLGNFELMYHEGLFTIETVKEGFIPQEIKIESVDHPVDVFLDAEPSRSDKVLDEVVIRQRANAVSIKANSASLTYTINKTELLKAACCNLAESFETNPTVDISTTNAVTGSKQIKMLGLDQKYTSITVDNMPEVRGLSSASGINFIPGTWISSIQLTKGGSTVTNGYEAITGQINTELMKYKDKNFTTINFFGNHNARLELNVINASSISNNWSNTILTHLSGRLAKEDMNHDGFLDSPISKQINIMDIIHYDGIKNNGWGSQIGIQALYDKQTGGEKKFRESTDRLTKNHYGLGIENTHFEIWNKTGFVYLSKPYQSIGLQTKFIHHNIDSYFGQRIYTGNENSFFTNLLFESIMGNTNHKYTLGASYLHDAFNEDFENTNFKRTENVPGIFAEYTNTAIKNLTLVTGVRTDFHNLAGNQVLPRINIKYSFLPKTTLRLAAGKGMRTANIFSENMQYFASSRKVYIQSNHGDIYGLKPEIAWNYGGSLIQNFKMGTVKNTFTIDYYRTDFKKQILIDLDRSSQALWFYNLDGKSFSNTFQAVWDIIPITNLELHFAYKWYDIKADYAEGRRQVPFTSKNRGLFSISYTTQETENKSKWAMDFTWQYIGKQRLPNTSQNPIEYQRKSFSPNYTLMNAQLSRYFTDKFRTYLGVENLSNYKQKNPIINSENPFGSYFDTSIIYAPIVSSMFYLGFDFKL</sequence>
<keyword evidence="6" id="KW-1185">Reference proteome</keyword>
<dbReference type="SUPFAM" id="SSF49464">
    <property type="entry name" value="Carboxypeptidase regulatory domain-like"/>
    <property type="match status" value="1"/>
</dbReference>
<comment type="subcellular location">
    <subcellularLocation>
        <location evidence="1">Cell outer membrane</location>
    </subcellularLocation>
</comment>
<dbReference type="Proteomes" id="UP000182761">
    <property type="component" value="Unassembled WGS sequence"/>
</dbReference>
<dbReference type="InterPro" id="IPR012910">
    <property type="entry name" value="Plug_dom"/>
</dbReference>
<protein>
    <submittedName>
        <fullName evidence="5">Outer membrane receptor for ferrienterochelin and colicins</fullName>
    </submittedName>
</protein>
<keyword evidence="2" id="KW-0472">Membrane</keyword>
<dbReference type="OrthoDB" id="1109239at2"/>
<dbReference type="AlphaFoldDB" id="A0A0X3AMN3"/>
<gene>
    <name evidence="5" type="ORF">Ga0061079_102201</name>
</gene>
<dbReference type="Pfam" id="PF07715">
    <property type="entry name" value="Plug"/>
    <property type="match status" value="1"/>
</dbReference>
<accession>A0A0X3AMN3</accession>
<evidence type="ECO:0000256" key="3">
    <source>
        <dbReference type="ARBA" id="ARBA00023237"/>
    </source>
</evidence>
<feature type="domain" description="TonB-dependent receptor plug" evidence="4">
    <location>
        <begin position="128"/>
        <end position="229"/>
    </location>
</feature>
<evidence type="ECO:0000259" key="4">
    <source>
        <dbReference type="Pfam" id="PF07715"/>
    </source>
</evidence>
<keyword evidence="3" id="KW-0998">Cell outer membrane</keyword>
<proteinExistence type="predicted"/>
<dbReference type="InterPro" id="IPR037066">
    <property type="entry name" value="Plug_dom_sf"/>
</dbReference>
<evidence type="ECO:0000256" key="2">
    <source>
        <dbReference type="ARBA" id="ARBA00023136"/>
    </source>
</evidence>
<evidence type="ECO:0000256" key="1">
    <source>
        <dbReference type="ARBA" id="ARBA00004442"/>
    </source>
</evidence>
<dbReference type="GO" id="GO:0009279">
    <property type="term" value="C:cell outer membrane"/>
    <property type="evidence" value="ECO:0007669"/>
    <property type="project" value="UniProtKB-SubCell"/>
</dbReference>
<evidence type="ECO:0000313" key="6">
    <source>
        <dbReference type="Proteomes" id="UP000182761"/>
    </source>
</evidence>
<dbReference type="SUPFAM" id="SSF56935">
    <property type="entry name" value="Porins"/>
    <property type="match status" value="1"/>
</dbReference>
<dbReference type="STRING" id="1586267.GCA_001418685_00480"/>
<dbReference type="RefSeq" id="WP_055424876.1">
    <property type="nucleotide sequence ID" value="NZ_FCOR01000002.1"/>
</dbReference>
<dbReference type="InterPro" id="IPR036942">
    <property type="entry name" value="Beta-barrel_TonB_sf"/>
</dbReference>
<dbReference type="InterPro" id="IPR008969">
    <property type="entry name" value="CarboxyPept-like_regulatory"/>
</dbReference>
<evidence type="ECO:0000313" key="5">
    <source>
        <dbReference type="EMBL" id="CVK15650.1"/>
    </source>
</evidence>
<name>A0A0X3AMN3_9FLAO</name>
<dbReference type="EMBL" id="FCOR01000002">
    <property type="protein sequence ID" value="CVK15650.1"/>
    <property type="molecule type" value="Genomic_DNA"/>
</dbReference>
<reference evidence="5 6" key="1">
    <citation type="submission" date="2016-01" db="EMBL/GenBank/DDBJ databases">
        <authorList>
            <person name="McClelland M."/>
            <person name="Jain A."/>
            <person name="Saraogi P."/>
            <person name="Mendelson R."/>
            <person name="Westerman R."/>
            <person name="SanMiguel P."/>
            <person name="Csonka L."/>
        </authorList>
    </citation>
    <scope>NUCLEOTIDE SEQUENCE [LARGE SCALE GENOMIC DNA]</scope>
    <source>
        <strain evidence="5 6">R-53146</strain>
    </source>
</reference>